<dbReference type="AlphaFoldDB" id="A0A917UU77"/>
<accession>A0A917UU77</accession>
<dbReference type="EMBL" id="BMNQ01000004">
    <property type="protein sequence ID" value="GGJ86237.1"/>
    <property type="molecule type" value="Genomic_DNA"/>
</dbReference>
<evidence type="ECO:0000313" key="1">
    <source>
        <dbReference type="EMBL" id="GGJ86237.1"/>
    </source>
</evidence>
<protein>
    <submittedName>
        <fullName evidence="1">Uncharacterized protein</fullName>
    </submittedName>
</protein>
<keyword evidence="2" id="KW-1185">Reference proteome</keyword>
<reference evidence="1" key="2">
    <citation type="submission" date="2020-09" db="EMBL/GenBank/DDBJ databases">
        <authorList>
            <person name="Sun Q."/>
            <person name="Ohkuma M."/>
        </authorList>
    </citation>
    <scope>NUCLEOTIDE SEQUENCE</scope>
    <source>
        <strain evidence="1">JCM 12580</strain>
    </source>
</reference>
<organism evidence="1 2">
    <name type="scientific">Lentibacillus kapialis</name>
    <dbReference type="NCBI Taxonomy" id="340214"/>
    <lineage>
        <taxon>Bacteria</taxon>
        <taxon>Bacillati</taxon>
        <taxon>Bacillota</taxon>
        <taxon>Bacilli</taxon>
        <taxon>Bacillales</taxon>
        <taxon>Bacillaceae</taxon>
        <taxon>Lentibacillus</taxon>
    </lineage>
</organism>
<dbReference type="Proteomes" id="UP000658382">
    <property type="component" value="Unassembled WGS sequence"/>
</dbReference>
<evidence type="ECO:0000313" key="2">
    <source>
        <dbReference type="Proteomes" id="UP000658382"/>
    </source>
</evidence>
<proteinExistence type="predicted"/>
<comment type="caution">
    <text evidence="1">The sequence shown here is derived from an EMBL/GenBank/DDBJ whole genome shotgun (WGS) entry which is preliminary data.</text>
</comment>
<reference evidence="1" key="1">
    <citation type="journal article" date="2014" name="Int. J. Syst. Evol. Microbiol.">
        <title>Complete genome sequence of Corynebacterium casei LMG S-19264T (=DSM 44701T), isolated from a smear-ripened cheese.</title>
        <authorList>
            <consortium name="US DOE Joint Genome Institute (JGI-PGF)"/>
            <person name="Walter F."/>
            <person name="Albersmeier A."/>
            <person name="Kalinowski J."/>
            <person name="Ruckert C."/>
        </authorList>
    </citation>
    <scope>NUCLEOTIDE SEQUENCE</scope>
    <source>
        <strain evidence="1">JCM 12580</strain>
    </source>
</reference>
<gene>
    <name evidence="1" type="ORF">GCM10007063_05920</name>
</gene>
<dbReference type="RefSeq" id="WP_188631579.1">
    <property type="nucleotide sequence ID" value="NZ_BMNQ01000004.1"/>
</dbReference>
<sequence>MTVRELINNLLDYDMDAEVNFELDLPETYERFDFDFENEINGDVTLQADAREYELVDKHRLEYLEELEDEVR</sequence>
<name>A0A917UU77_9BACI</name>